<dbReference type="Proteomes" id="UP000178417">
    <property type="component" value="Unassembled WGS sequence"/>
</dbReference>
<evidence type="ECO:0000313" key="1">
    <source>
        <dbReference type="EMBL" id="OGC22265.1"/>
    </source>
</evidence>
<gene>
    <name evidence="1" type="ORF">A2310_01560</name>
</gene>
<sequence>MVVINSFPRRVMSEVVGLFARRESKLKRYGETLSMREKRFVAGHVLGHVGKGGWSETAGNFVRSAEVLVNNGEDTQIEVDTNEYGVTAWKMRGEGPKAQQLEFCSHLVFWGKGNGTVAIGNDGRSSVVSLEEAVNKRLSTIYDAYFSEKTRRGVERLTMATRMNDWAIVQGMIGEGRLISMEMTGEGLPYRPMLEHLFSIDRQTKNIPIQLLLGLRLLSGSRGTPIVTEYYPYMEGLSYRFRLIKNSGTEGVFRVFLEGLNACREIPLLKLKIQ</sequence>
<evidence type="ECO:0000313" key="2">
    <source>
        <dbReference type="Proteomes" id="UP000178417"/>
    </source>
</evidence>
<protein>
    <submittedName>
        <fullName evidence="1">Uncharacterized protein</fullName>
    </submittedName>
</protein>
<accession>A0A1F4SPB8</accession>
<dbReference type="AlphaFoldDB" id="A0A1F4SPB8"/>
<dbReference type="STRING" id="1802579.A2310_01560"/>
<reference evidence="1 2" key="1">
    <citation type="journal article" date="2016" name="Nat. Commun.">
        <title>Thousands of microbial genomes shed light on interconnected biogeochemical processes in an aquifer system.</title>
        <authorList>
            <person name="Anantharaman K."/>
            <person name="Brown C.T."/>
            <person name="Hug L.A."/>
            <person name="Sharon I."/>
            <person name="Castelle C.J."/>
            <person name="Probst A.J."/>
            <person name="Thomas B.C."/>
            <person name="Singh A."/>
            <person name="Wilkins M.J."/>
            <person name="Karaoz U."/>
            <person name="Brodie E.L."/>
            <person name="Williams K.H."/>
            <person name="Hubbard S.S."/>
            <person name="Banfield J.F."/>
        </authorList>
    </citation>
    <scope>NUCLEOTIDE SEQUENCE [LARGE SCALE GENOMIC DNA]</scope>
</reference>
<name>A0A1F4SPB8_UNCSA</name>
<comment type="caution">
    <text evidence="1">The sequence shown here is derived from an EMBL/GenBank/DDBJ whole genome shotgun (WGS) entry which is preliminary data.</text>
</comment>
<proteinExistence type="predicted"/>
<organism evidence="1 2">
    <name type="scientific">candidate division WOR-1 bacterium RIFOXYB2_FULL_37_13</name>
    <dbReference type="NCBI Taxonomy" id="1802579"/>
    <lineage>
        <taxon>Bacteria</taxon>
        <taxon>Bacillati</taxon>
        <taxon>Saganbacteria</taxon>
    </lineage>
</organism>
<dbReference type="EMBL" id="MEUB01000030">
    <property type="protein sequence ID" value="OGC22265.1"/>
    <property type="molecule type" value="Genomic_DNA"/>
</dbReference>